<evidence type="ECO:0000313" key="5">
    <source>
        <dbReference type="Proteomes" id="UP000235914"/>
    </source>
</evidence>
<dbReference type="EMBL" id="PJKN01000003">
    <property type="protein sequence ID" value="PNC56372.1"/>
    <property type="molecule type" value="Genomic_DNA"/>
</dbReference>
<protein>
    <recommendedName>
        <fullName evidence="3">LysM domain-containing protein</fullName>
    </recommendedName>
</protein>
<feature type="region of interest" description="Disordered" evidence="1">
    <location>
        <begin position="91"/>
        <end position="114"/>
    </location>
</feature>
<evidence type="ECO:0000256" key="1">
    <source>
        <dbReference type="SAM" id="MobiDB-lite"/>
    </source>
</evidence>
<evidence type="ECO:0000313" key="4">
    <source>
        <dbReference type="EMBL" id="PNC56372.1"/>
    </source>
</evidence>
<dbReference type="SMART" id="SM00257">
    <property type="entry name" value="LysM"/>
    <property type="match status" value="2"/>
</dbReference>
<keyword evidence="2" id="KW-0472">Membrane</keyword>
<organism evidence="4 5">
    <name type="scientific">Akkermansia muciniphila</name>
    <dbReference type="NCBI Taxonomy" id="239935"/>
    <lineage>
        <taxon>Bacteria</taxon>
        <taxon>Pseudomonadati</taxon>
        <taxon>Verrucomicrobiota</taxon>
        <taxon>Verrucomicrobiia</taxon>
        <taxon>Verrucomicrobiales</taxon>
        <taxon>Akkermansiaceae</taxon>
        <taxon>Akkermansia</taxon>
    </lineage>
</organism>
<dbReference type="PANTHER" id="PTHR33734">
    <property type="entry name" value="LYSM DOMAIN-CONTAINING GPI-ANCHORED PROTEIN 2"/>
    <property type="match status" value="1"/>
</dbReference>
<reference evidence="4 5" key="1">
    <citation type="journal article" date="2017" name="BMC Genomics">
        <title>Genome sequencing of 39 Akkermansia muciniphila isolates reveals its population structure, genomic and functional diverisity, and global distribution in mammalian gut microbiotas.</title>
        <authorList>
            <person name="Guo X."/>
            <person name="Li S."/>
            <person name="Zhang J."/>
            <person name="Wu F."/>
            <person name="Li X."/>
            <person name="Wu D."/>
            <person name="Zhang M."/>
            <person name="Ou Z."/>
            <person name="Jie Z."/>
            <person name="Yan Q."/>
            <person name="Li P."/>
            <person name="Yi J."/>
            <person name="Peng Y."/>
        </authorList>
    </citation>
    <scope>NUCLEOTIDE SEQUENCE [LARGE SCALE GENOMIC DNA]</scope>
    <source>
        <strain evidence="4 5">GP43</strain>
    </source>
</reference>
<keyword evidence="2" id="KW-0812">Transmembrane</keyword>
<dbReference type="PANTHER" id="PTHR33734:SF22">
    <property type="entry name" value="MEMBRANE-BOUND LYTIC MUREIN TRANSGLYCOSYLASE D"/>
    <property type="match status" value="1"/>
</dbReference>
<feature type="domain" description="LysM" evidence="3">
    <location>
        <begin position="217"/>
        <end position="263"/>
    </location>
</feature>
<comment type="caution">
    <text evidence="4">The sequence shown here is derived from an EMBL/GenBank/DDBJ whole genome shotgun (WGS) entry which is preliminary data.</text>
</comment>
<dbReference type="InterPro" id="IPR036779">
    <property type="entry name" value="LysM_dom_sf"/>
</dbReference>
<proteinExistence type="predicted"/>
<feature type="transmembrane region" description="Helical" evidence="2">
    <location>
        <begin position="48"/>
        <end position="68"/>
    </location>
</feature>
<gene>
    <name evidence="4" type="ORF">CXU09_07105</name>
</gene>
<dbReference type="InterPro" id="IPR018392">
    <property type="entry name" value="LysM"/>
</dbReference>
<dbReference type="Pfam" id="PF01476">
    <property type="entry name" value="LysM"/>
    <property type="match status" value="2"/>
</dbReference>
<evidence type="ECO:0000259" key="3">
    <source>
        <dbReference type="PROSITE" id="PS51782"/>
    </source>
</evidence>
<sequence>MKTTKIPDHNPTGRTRPKRKMGTVLRAKLSKYRARVSEFEDDAPSSTVVRWLVVLLLLHLLVIGGVYVRSTWFRNTTETVEMAATLPAPPTVPQRPAPAAPPSVLPQVPQAPPAAPVTITQPEQVVDARPNRQPAPVAEEHIPDAAPVAGPARHIVRTGDTWERVARDNQVAVNDLKAVNPKVQRLVSGSTLVIPARPGDKFEPEKPAAEEMEPEGVPHIVKKGETLSVIARKYKMNWRTLQKFNKMNDRDVARLKIGQKIMIPKK</sequence>
<dbReference type="Gene3D" id="3.10.350.10">
    <property type="entry name" value="LysM domain"/>
    <property type="match status" value="2"/>
</dbReference>
<evidence type="ECO:0000256" key="2">
    <source>
        <dbReference type="SAM" id="Phobius"/>
    </source>
</evidence>
<dbReference type="PROSITE" id="PS51782">
    <property type="entry name" value="LYSM"/>
    <property type="match status" value="1"/>
</dbReference>
<keyword evidence="2" id="KW-1133">Transmembrane helix</keyword>
<name>A0AAP8NLB0_9BACT</name>
<dbReference type="Proteomes" id="UP000235914">
    <property type="component" value="Unassembled WGS sequence"/>
</dbReference>
<feature type="region of interest" description="Disordered" evidence="1">
    <location>
        <begin position="1"/>
        <end position="20"/>
    </location>
</feature>
<dbReference type="SUPFAM" id="SSF54106">
    <property type="entry name" value="LysM domain"/>
    <property type="match status" value="2"/>
</dbReference>
<dbReference type="CDD" id="cd00118">
    <property type="entry name" value="LysM"/>
    <property type="match status" value="2"/>
</dbReference>
<dbReference type="AlphaFoldDB" id="A0AAP8NLB0"/>
<dbReference type="RefSeq" id="WP_102735658.1">
    <property type="nucleotide sequence ID" value="NZ_PJKN01000003.1"/>
</dbReference>
<accession>A0AAP8NLB0</accession>